<feature type="region of interest" description="Disordered" evidence="2">
    <location>
        <begin position="740"/>
        <end position="769"/>
    </location>
</feature>
<feature type="region of interest" description="Disordered" evidence="2">
    <location>
        <begin position="27"/>
        <end position="48"/>
    </location>
</feature>
<organism evidence="4 5">
    <name type="scientific">Ramazzottius varieornatus</name>
    <name type="common">Water bear</name>
    <name type="synonym">Tardigrade</name>
    <dbReference type="NCBI Taxonomy" id="947166"/>
    <lineage>
        <taxon>Eukaryota</taxon>
        <taxon>Metazoa</taxon>
        <taxon>Ecdysozoa</taxon>
        <taxon>Tardigrada</taxon>
        <taxon>Eutardigrada</taxon>
        <taxon>Parachela</taxon>
        <taxon>Hypsibioidea</taxon>
        <taxon>Ramazzottiidae</taxon>
        <taxon>Ramazzottius</taxon>
    </lineage>
</organism>
<feature type="compositionally biased region" description="Basic and acidic residues" evidence="2">
    <location>
        <begin position="758"/>
        <end position="769"/>
    </location>
</feature>
<dbReference type="Pfam" id="PF07713">
    <property type="entry name" value="DUF1604"/>
    <property type="match status" value="1"/>
</dbReference>
<evidence type="ECO:0000259" key="3">
    <source>
        <dbReference type="PROSITE" id="PS50174"/>
    </source>
</evidence>
<evidence type="ECO:0000256" key="2">
    <source>
        <dbReference type="SAM" id="MobiDB-lite"/>
    </source>
</evidence>
<dbReference type="EMBL" id="BDGG01000006">
    <property type="protein sequence ID" value="GAV00533.1"/>
    <property type="molecule type" value="Genomic_DNA"/>
</dbReference>
<dbReference type="InterPro" id="IPR011666">
    <property type="entry name" value="DUF1604"/>
</dbReference>
<feature type="compositionally biased region" description="Basic and acidic residues" evidence="2">
    <location>
        <begin position="663"/>
        <end position="687"/>
    </location>
</feature>
<dbReference type="Pfam" id="PF01585">
    <property type="entry name" value="G-patch"/>
    <property type="match status" value="1"/>
</dbReference>
<dbReference type="OrthoDB" id="20507at2759"/>
<evidence type="ECO:0000313" key="4">
    <source>
        <dbReference type="EMBL" id="GAV00533.1"/>
    </source>
</evidence>
<keyword evidence="5" id="KW-1185">Reference proteome</keyword>
<dbReference type="GO" id="GO:0005634">
    <property type="term" value="C:nucleus"/>
    <property type="evidence" value="ECO:0007669"/>
    <property type="project" value="TreeGrafter"/>
</dbReference>
<feature type="region of interest" description="Disordered" evidence="2">
    <location>
        <begin position="784"/>
        <end position="884"/>
    </location>
</feature>
<dbReference type="Proteomes" id="UP000186922">
    <property type="component" value="Unassembled WGS sequence"/>
</dbReference>
<comment type="caution">
    <text evidence="4">The sequence shown here is derived from an EMBL/GenBank/DDBJ whole genome shotgun (WGS) entry which is preliminary data.</text>
</comment>
<evidence type="ECO:0000313" key="5">
    <source>
        <dbReference type="Proteomes" id="UP000186922"/>
    </source>
</evidence>
<dbReference type="InterPro" id="IPR000467">
    <property type="entry name" value="G_patch_dom"/>
</dbReference>
<feature type="compositionally biased region" description="Pro residues" evidence="2">
    <location>
        <begin position="703"/>
        <end position="713"/>
    </location>
</feature>
<dbReference type="PROSITE" id="PS50174">
    <property type="entry name" value="G_PATCH"/>
    <property type="match status" value="1"/>
</dbReference>
<accession>A0A1D1VK91</accession>
<comment type="similarity">
    <text evidence="1">Belongs to the GPATCH1 family.</text>
</comment>
<dbReference type="GO" id="GO:0003723">
    <property type="term" value="F:RNA binding"/>
    <property type="evidence" value="ECO:0007669"/>
    <property type="project" value="TreeGrafter"/>
</dbReference>
<name>A0A1D1VK91_RAMVA</name>
<dbReference type="GO" id="GO:0006397">
    <property type="term" value="P:mRNA processing"/>
    <property type="evidence" value="ECO:0007669"/>
    <property type="project" value="InterPro"/>
</dbReference>
<protein>
    <recommendedName>
        <fullName evidence="3">G-patch domain-containing protein</fullName>
    </recommendedName>
</protein>
<feature type="region of interest" description="Disordered" evidence="2">
    <location>
        <begin position="77"/>
        <end position="102"/>
    </location>
</feature>
<feature type="region of interest" description="Disordered" evidence="2">
    <location>
        <begin position="663"/>
        <end position="720"/>
    </location>
</feature>
<sequence length="948" mass="105805">MGDRESELPQEDFVVYGTAVEQLADDETVSSKPVPIHEQTVTDEKGRQRFHGAFTGGFSAGYFNTVGSIEGWAPRTFQSSRQSKAEARRQRPEDYMDNEDFGDYGIAPKKISTKESFASSKLGDDQRRYGVTGPPDKLLRDLIVPLTESYGVVLLKKMGWKPGQGIGPRITFREKHKSLVKEGKASTLSEREICEKDELAAGKLFAPEDVTPLAMTPKTNFHGIGYRGLAVPTGLLSSHTAGSSASRFSLFDEPVSSTALAVPTARHKSKKAKGMSGQAFGVGAFEDEDDDVYSMDDLSRYDRVLGGTDEVKNRGKAVPLKAIQEGGRKVIEGFEKSERKLSSMRIFPPPNIPRGFTGERGLLTSLPPKIQTVPEETSGTRYTKHDAKTRENILNEEENRSTNKEKEAPREIKTVFDLIPTNQRSRLPVFQKAETLVETLPVVSNVKEKEKEAKAAGVASVEEQRKQHVSMLAGMSATLDGKTTFKPFEKDPKKQKRYEMFLQRRNNQSREAMEEVWMETGTNLTEWDREQEKFEFLRAAALYKPMNGLMAARFTSEKGEKETNEVEVSVDSGAVSKERKAAVEKKLYGKLTRDVFEWHPDRLVSKRFNVPHPYPNSTMVGILKVKKDKYSMFNFINVPEDAVPGISEALSSALQPTSKIPEVRTTAEKKVDRTPEQRPVKGPEKTEVTPASKPTLPVVKGPSLPPPLAPSLPPKTMEEVPAERPPMDLFRAIFESSDVEDAAEDVEDASLVPSIARPTEEVKDLPPDPIRDLFEVDRRARALEKMTFPTKPEVPVSLGPERPPPEVLAALAEAMKTKQGKEEESDSGDVTRSRKKRKKEKTDRSEKKHKKKSKKQKKDKRRESYGSSSAEDDRKRRKTTADDVITFRPKLASSKAEKVPVVTRNTVTNAAKPSFADDESASDVEEEVLMRKLKRAAATRRLTAADFM</sequence>
<feature type="compositionally biased region" description="Basic and acidic residues" evidence="2">
    <location>
        <begin position="83"/>
        <end position="94"/>
    </location>
</feature>
<dbReference type="Pfam" id="PF26093">
    <property type="entry name" value="HTH_TGH"/>
    <property type="match status" value="1"/>
</dbReference>
<feature type="domain" description="G-patch" evidence="3">
    <location>
        <begin position="147"/>
        <end position="167"/>
    </location>
</feature>
<feature type="compositionally biased region" description="Basic residues" evidence="2">
    <location>
        <begin position="847"/>
        <end position="860"/>
    </location>
</feature>
<dbReference type="AlphaFoldDB" id="A0A1D1VK91"/>
<proteinExistence type="inferred from homology"/>
<dbReference type="PANTHER" id="PTHR13384:SF19">
    <property type="entry name" value="G PATCH DOMAIN-CONTAINING PROTEIN 1"/>
    <property type="match status" value="1"/>
</dbReference>
<reference evidence="4 5" key="1">
    <citation type="journal article" date="2016" name="Nat. Commun.">
        <title>Extremotolerant tardigrade genome and improved radiotolerance of human cultured cells by tardigrade-unique protein.</title>
        <authorList>
            <person name="Hashimoto T."/>
            <person name="Horikawa D.D."/>
            <person name="Saito Y."/>
            <person name="Kuwahara H."/>
            <person name="Kozuka-Hata H."/>
            <person name="Shin-I T."/>
            <person name="Minakuchi Y."/>
            <person name="Ohishi K."/>
            <person name="Motoyama A."/>
            <person name="Aizu T."/>
            <person name="Enomoto A."/>
            <person name="Kondo K."/>
            <person name="Tanaka S."/>
            <person name="Hara Y."/>
            <person name="Koshikawa S."/>
            <person name="Sagara H."/>
            <person name="Miura T."/>
            <person name="Yokobori S."/>
            <person name="Miyagawa K."/>
            <person name="Suzuki Y."/>
            <person name="Kubo T."/>
            <person name="Oyama M."/>
            <person name="Kohara Y."/>
            <person name="Fujiyama A."/>
            <person name="Arakawa K."/>
            <person name="Katayama T."/>
            <person name="Toyoda A."/>
            <person name="Kunieda T."/>
        </authorList>
    </citation>
    <scope>NUCLEOTIDE SEQUENCE [LARGE SCALE GENOMIC DNA]</scope>
    <source>
        <strain evidence="4 5">YOKOZUNA-1</strain>
    </source>
</reference>
<dbReference type="STRING" id="947166.A0A1D1VK91"/>
<gene>
    <name evidence="4" type="primary">RvY_11366-1</name>
    <name evidence="4" type="synonym">RvY_11366.1</name>
    <name evidence="4" type="ORF">RvY_11366</name>
</gene>
<dbReference type="PANTHER" id="PTHR13384">
    <property type="entry name" value="G PATCH DOMAIN-CONTAINING PROTEIN 1"/>
    <property type="match status" value="1"/>
</dbReference>
<evidence type="ECO:0000256" key="1">
    <source>
        <dbReference type="ARBA" id="ARBA00008600"/>
    </source>
</evidence>